<keyword evidence="1" id="KW-0812">Transmembrane</keyword>
<dbReference type="STRING" id="865937.Gilli_0718"/>
<accession>H2BSA1</accession>
<gene>
    <name evidence="2" type="ORF">Gilli_0718</name>
</gene>
<keyword evidence="1" id="KW-1133">Transmembrane helix</keyword>
<dbReference type="Proteomes" id="UP000003844">
    <property type="component" value="Unassembled WGS sequence"/>
</dbReference>
<dbReference type="EMBL" id="JH594606">
    <property type="protein sequence ID" value="EHQ01424.1"/>
    <property type="molecule type" value="Genomic_DNA"/>
</dbReference>
<name>H2BSA1_GILLR</name>
<proteinExistence type="predicted"/>
<evidence type="ECO:0000313" key="2">
    <source>
        <dbReference type="EMBL" id="EHQ01424.1"/>
    </source>
</evidence>
<sequence>MVLFIKRLFVFMVLPIIMVIMTDGFLRNKNSLYKEKIQGAIQDKEKIEIIILGNSHANFGVDPNAFDKYAYNLANVNQSIYFDKRILLSHLDEYKNLKYVLISADFHSLYFSSQGIRDVWAYYDTGVNYKNKNYLFEDFSHTLFGYTPKIILSLFKTEIIYQLSTSNIVVDFPVQKGVNLKDTIKNGFIGFEGKDVDAFNENKFQRSAKKFNRVVETSKEKLEIEEDLNGLIQILINRDIVPILFTTPTFVEYNKYLNANFVNLNKSDFDRISGKQNIQYWNFMNSDLIKAEDFYDEDHLNKKGAFKFGKMLNDSINNLY</sequence>
<dbReference type="RefSeq" id="WP_006987746.1">
    <property type="nucleotide sequence ID" value="NZ_JH594606.1"/>
</dbReference>
<evidence type="ECO:0000313" key="3">
    <source>
        <dbReference type="Proteomes" id="UP000003844"/>
    </source>
</evidence>
<dbReference type="AlphaFoldDB" id="H2BSA1"/>
<protein>
    <recommendedName>
        <fullName evidence="4">SGNH/GDSL hydrolase family protein</fullName>
    </recommendedName>
</protein>
<dbReference type="HOGENOM" id="CLU_075575_1_0_10"/>
<keyword evidence="3" id="KW-1185">Reference proteome</keyword>
<dbReference type="eggNOG" id="COG2755">
    <property type="taxonomic scope" value="Bacteria"/>
</dbReference>
<organism evidence="2 3">
    <name type="scientific">Gillisia limnaea (strain DSM 15749 / LMG 21470 / R-8282)</name>
    <dbReference type="NCBI Taxonomy" id="865937"/>
    <lineage>
        <taxon>Bacteria</taxon>
        <taxon>Pseudomonadati</taxon>
        <taxon>Bacteroidota</taxon>
        <taxon>Flavobacteriia</taxon>
        <taxon>Flavobacteriales</taxon>
        <taxon>Flavobacteriaceae</taxon>
        <taxon>Gillisia</taxon>
    </lineage>
</organism>
<evidence type="ECO:0008006" key="4">
    <source>
        <dbReference type="Google" id="ProtNLM"/>
    </source>
</evidence>
<dbReference type="SUPFAM" id="SSF52266">
    <property type="entry name" value="SGNH hydrolase"/>
    <property type="match status" value="1"/>
</dbReference>
<reference evidence="3" key="1">
    <citation type="journal article" date="2012" name="Stand. Genomic Sci.">
        <title>Genome sequence of the Antarctic rhodopsins-containing flavobacterium Gillisia limnaea type strain (R-8282(T)).</title>
        <authorList>
            <person name="Riedel T."/>
            <person name="Held B."/>
            <person name="Nolan M."/>
            <person name="Lucas S."/>
            <person name="Lapidus A."/>
            <person name="Tice H."/>
            <person name="Del Rio T.G."/>
            <person name="Cheng J.F."/>
            <person name="Han C."/>
            <person name="Tapia R."/>
            <person name="Goodwin L.A."/>
            <person name="Pitluck S."/>
            <person name="Liolios K."/>
            <person name="Mavromatis K."/>
            <person name="Pagani I."/>
            <person name="Ivanova N."/>
            <person name="Mikhailova N."/>
            <person name="Pati A."/>
            <person name="Chen A."/>
            <person name="Palaniappan K."/>
            <person name="Land M."/>
            <person name="Rohde M."/>
            <person name="Tindall B.J."/>
            <person name="Detter J.C."/>
            <person name="Goker M."/>
            <person name="Bristow J."/>
            <person name="Eisen J.A."/>
            <person name="Markowitz V."/>
            <person name="Hugenholtz P."/>
            <person name="Kyrpides N.C."/>
            <person name="Klenk H.P."/>
            <person name="Woyke T."/>
        </authorList>
    </citation>
    <scope>NUCLEOTIDE SEQUENCE [LARGE SCALE GENOMIC DNA]</scope>
    <source>
        <strain evidence="3">DSM 15749 / LMG 21470 / R-8282</strain>
    </source>
</reference>
<feature type="transmembrane region" description="Helical" evidence="1">
    <location>
        <begin position="6"/>
        <end position="26"/>
    </location>
</feature>
<dbReference type="OrthoDB" id="9761723at2"/>
<keyword evidence="1" id="KW-0472">Membrane</keyword>
<evidence type="ECO:0000256" key="1">
    <source>
        <dbReference type="SAM" id="Phobius"/>
    </source>
</evidence>